<proteinExistence type="predicted"/>
<keyword evidence="3" id="KW-1185">Reference proteome</keyword>
<comment type="caution">
    <text evidence="2">The sequence shown here is derived from an EMBL/GenBank/DDBJ whole genome shotgun (WGS) entry which is preliminary data.</text>
</comment>
<evidence type="ECO:0000313" key="3">
    <source>
        <dbReference type="Proteomes" id="UP000634476"/>
    </source>
</evidence>
<gene>
    <name evidence="2" type="ORF">Pta02_78700</name>
</gene>
<organism evidence="2 3">
    <name type="scientific">Planobispora takensis</name>
    <dbReference type="NCBI Taxonomy" id="1367882"/>
    <lineage>
        <taxon>Bacteria</taxon>
        <taxon>Bacillati</taxon>
        <taxon>Actinomycetota</taxon>
        <taxon>Actinomycetes</taxon>
        <taxon>Streptosporangiales</taxon>
        <taxon>Streptosporangiaceae</taxon>
        <taxon>Planobispora</taxon>
    </lineage>
</organism>
<dbReference type="AlphaFoldDB" id="A0A8J3T5N9"/>
<dbReference type="Proteomes" id="UP000634476">
    <property type="component" value="Unassembled WGS sequence"/>
</dbReference>
<sequence length="99" mass="11217">MKPGRVPKGGIRHSVRFMHEDVYQHALETWKELGFDSFSTYVDFTFSLAHGKWRELGFRSPEEGAEYLMALSRGSKVKPPQPLNAKKKKKAAPLRDAAA</sequence>
<evidence type="ECO:0000313" key="2">
    <source>
        <dbReference type="EMBL" id="GII05862.1"/>
    </source>
</evidence>
<name>A0A8J3T5N9_9ACTN</name>
<protein>
    <submittedName>
        <fullName evidence="2">Uncharacterized protein</fullName>
    </submittedName>
</protein>
<feature type="region of interest" description="Disordered" evidence="1">
    <location>
        <begin position="75"/>
        <end position="99"/>
    </location>
</feature>
<dbReference type="EMBL" id="BOOK01000082">
    <property type="protein sequence ID" value="GII05862.1"/>
    <property type="molecule type" value="Genomic_DNA"/>
</dbReference>
<reference evidence="2" key="1">
    <citation type="submission" date="2021-01" db="EMBL/GenBank/DDBJ databases">
        <title>Whole genome shotgun sequence of Planobispora takensis NBRC 109077.</title>
        <authorList>
            <person name="Komaki H."/>
            <person name="Tamura T."/>
        </authorList>
    </citation>
    <scope>NUCLEOTIDE SEQUENCE</scope>
    <source>
        <strain evidence="2">NBRC 109077</strain>
    </source>
</reference>
<evidence type="ECO:0000256" key="1">
    <source>
        <dbReference type="SAM" id="MobiDB-lite"/>
    </source>
</evidence>
<accession>A0A8J3T5N9</accession>